<dbReference type="AlphaFoldDB" id="A0A8S3SD35"/>
<dbReference type="EMBL" id="CAJPWZ010001461">
    <property type="protein sequence ID" value="CAG2215977.1"/>
    <property type="molecule type" value="Genomic_DNA"/>
</dbReference>
<dbReference type="Proteomes" id="UP000683360">
    <property type="component" value="Unassembled WGS sequence"/>
</dbReference>
<gene>
    <name evidence="1" type="ORF">MEDL_29733</name>
</gene>
<proteinExistence type="predicted"/>
<evidence type="ECO:0000313" key="2">
    <source>
        <dbReference type="Proteomes" id="UP000683360"/>
    </source>
</evidence>
<comment type="caution">
    <text evidence="1">The sequence shown here is derived from an EMBL/GenBank/DDBJ whole genome shotgun (WGS) entry which is preliminary data.</text>
</comment>
<organism evidence="1 2">
    <name type="scientific">Mytilus edulis</name>
    <name type="common">Blue mussel</name>
    <dbReference type="NCBI Taxonomy" id="6550"/>
    <lineage>
        <taxon>Eukaryota</taxon>
        <taxon>Metazoa</taxon>
        <taxon>Spiralia</taxon>
        <taxon>Lophotrochozoa</taxon>
        <taxon>Mollusca</taxon>
        <taxon>Bivalvia</taxon>
        <taxon>Autobranchia</taxon>
        <taxon>Pteriomorphia</taxon>
        <taxon>Mytilida</taxon>
        <taxon>Mytiloidea</taxon>
        <taxon>Mytilidae</taxon>
        <taxon>Mytilinae</taxon>
        <taxon>Mytilus</taxon>
    </lineage>
</organism>
<sequence>MADRSTETSNSLNFYNYLCQKIGSEKVVKIRRLAFLIYDIGQSDTFISSGSKAEGLNLNGSDIDVMIVYFCYKVYESVTDVYIEGQGIPFVMNTDDTQPCFTQLYLNTHIQNLTPEVYGSVLDMLQQRHLGYVLSSEQYKLFKLSAFEAVQVAKIHGPCETDGNDNYDCDLHTARRAFKDAAGIDIYNETSAASRLFSVIRYYQTLRLHD</sequence>
<protein>
    <submittedName>
        <fullName evidence="1">Uncharacterized protein</fullName>
    </submittedName>
</protein>
<accession>A0A8S3SD35</accession>
<evidence type="ECO:0000313" key="1">
    <source>
        <dbReference type="EMBL" id="CAG2215977.1"/>
    </source>
</evidence>
<keyword evidence="2" id="KW-1185">Reference proteome</keyword>
<reference evidence="1" key="1">
    <citation type="submission" date="2021-03" db="EMBL/GenBank/DDBJ databases">
        <authorList>
            <person name="Bekaert M."/>
        </authorList>
    </citation>
    <scope>NUCLEOTIDE SEQUENCE</scope>
</reference>
<dbReference type="OrthoDB" id="6112914at2759"/>
<name>A0A8S3SD35_MYTED</name>